<dbReference type="Gene3D" id="3.80.10.10">
    <property type="entry name" value="Ribonuclease Inhibitor"/>
    <property type="match status" value="1"/>
</dbReference>
<reference evidence="3" key="1">
    <citation type="submission" date="2023-07" db="EMBL/GenBank/DDBJ databases">
        <title>draft genome sequence of fig (Ficus carica).</title>
        <authorList>
            <person name="Takahashi T."/>
            <person name="Nishimura K."/>
        </authorList>
    </citation>
    <scope>NUCLEOTIDE SEQUENCE</scope>
</reference>
<dbReference type="InterPro" id="IPR032675">
    <property type="entry name" value="LRR_dom_sf"/>
</dbReference>
<dbReference type="InterPro" id="IPR055414">
    <property type="entry name" value="LRR_R13L4/SHOC2-like"/>
</dbReference>
<sequence length="286" mass="33174">MVLWKLFNAFYRYRRWKSHARTLEEVLTHITLHDNVGYIGFNFQKLFYLGIPLSLKGVDTHNFRCLDERIQRNMAQTSEGFEGYYYCRVHDLMHEIILSRADNFRFCQIPEYYSRDTLVCKLPKEIKKLQNLGHLLAYYRDDTVEYSLDSTHGVRIKNGIGSLENLQNLTNVQANGIGLIKELGKLKLLRSFAISKLTTEMGNNICAAIEKMKHLEHLRLYSTSDDETLDLQSISSPPSFLQHLVLTGQLQKLPNWLPKLQNLKVLTLSFSRLVDDPLKASTICLF</sequence>
<keyword evidence="4" id="KW-1185">Reference proteome</keyword>
<gene>
    <name evidence="3" type="ORF">TIFTF001_032535</name>
</gene>
<dbReference type="EMBL" id="BTGU01000150">
    <property type="protein sequence ID" value="GMN63457.1"/>
    <property type="molecule type" value="Genomic_DNA"/>
</dbReference>
<dbReference type="Pfam" id="PF23598">
    <property type="entry name" value="LRR_14"/>
    <property type="match status" value="1"/>
</dbReference>
<protein>
    <recommendedName>
        <fullName evidence="2">Disease resistance R13L4/SHOC-2-like LRR domain-containing protein</fullName>
    </recommendedName>
</protein>
<evidence type="ECO:0000259" key="2">
    <source>
        <dbReference type="Pfam" id="PF23598"/>
    </source>
</evidence>
<dbReference type="PANTHER" id="PTHR47186">
    <property type="entry name" value="LEUCINE-RICH REPEAT-CONTAINING PROTEIN 57"/>
    <property type="match status" value="1"/>
</dbReference>
<proteinExistence type="predicted"/>
<feature type="domain" description="Disease resistance R13L4/SHOC-2-like LRR" evidence="2">
    <location>
        <begin position="116"/>
        <end position="275"/>
    </location>
</feature>
<evidence type="ECO:0000313" key="4">
    <source>
        <dbReference type="Proteomes" id="UP001187192"/>
    </source>
</evidence>
<dbReference type="Proteomes" id="UP001187192">
    <property type="component" value="Unassembled WGS sequence"/>
</dbReference>
<name>A0AA88J6U5_FICCA</name>
<keyword evidence="1" id="KW-0677">Repeat</keyword>
<comment type="caution">
    <text evidence="3">The sequence shown here is derived from an EMBL/GenBank/DDBJ whole genome shotgun (WGS) entry which is preliminary data.</text>
</comment>
<dbReference type="PANTHER" id="PTHR47186:SF3">
    <property type="entry name" value="OS09G0267800 PROTEIN"/>
    <property type="match status" value="1"/>
</dbReference>
<evidence type="ECO:0000256" key="1">
    <source>
        <dbReference type="ARBA" id="ARBA00022737"/>
    </source>
</evidence>
<dbReference type="AlphaFoldDB" id="A0AA88J6U5"/>
<dbReference type="SUPFAM" id="SSF52047">
    <property type="entry name" value="RNI-like"/>
    <property type="match status" value="1"/>
</dbReference>
<accession>A0AA88J6U5</accession>
<evidence type="ECO:0000313" key="3">
    <source>
        <dbReference type="EMBL" id="GMN63457.1"/>
    </source>
</evidence>
<organism evidence="3 4">
    <name type="scientific">Ficus carica</name>
    <name type="common">Common fig</name>
    <dbReference type="NCBI Taxonomy" id="3494"/>
    <lineage>
        <taxon>Eukaryota</taxon>
        <taxon>Viridiplantae</taxon>
        <taxon>Streptophyta</taxon>
        <taxon>Embryophyta</taxon>
        <taxon>Tracheophyta</taxon>
        <taxon>Spermatophyta</taxon>
        <taxon>Magnoliopsida</taxon>
        <taxon>eudicotyledons</taxon>
        <taxon>Gunneridae</taxon>
        <taxon>Pentapetalae</taxon>
        <taxon>rosids</taxon>
        <taxon>fabids</taxon>
        <taxon>Rosales</taxon>
        <taxon>Moraceae</taxon>
        <taxon>Ficeae</taxon>
        <taxon>Ficus</taxon>
    </lineage>
</organism>